<evidence type="ECO:0000313" key="1">
    <source>
        <dbReference type="EMBL" id="OVA03768.1"/>
    </source>
</evidence>
<name>A0A200PZY1_MACCD</name>
<organism evidence="1 2">
    <name type="scientific">Macleaya cordata</name>
    <name type="common">Five-seeded plume-poppy</name>
    <name type="synonym">Bocconia cordata</name>
    <dbReference type="NCBI Taxonomy" id="56857"/>
    <lineage>
        <taxon>Eukaryota</taxon>
        <taxon>Viridiplantae</taxon>
        <taxon>Streptophyta</taxon>
        <taxon>Embryophyta</taxon>
        <taxon>Tracheophyta</taxon>
        <taxon>Spermatophyta</taxon>
        <taxon>Magnoliopsida</taxon>
        <taxon>Ranunculales</taxon>
        <taxon>Papaveraceae</taxon>
        <taxon>Papaveroideae</taxon>
        <taxon>Macleaya</taxon>
    </lineage>
</organism>
<accession>A0A200PZY1</accession>
<proteinExistence type="predicted"/>
<evidence type="ECO:0000313" key="2">
    <source>
        <dbReference type="Proteomes" id="UP000195402"/>
    </source>
</evidence>
<comment type="caution">
    <text evidence="1">The sequence shown here is derived from an EMBL/GenBank/DDBJ whole genome shotgun (WGS) entry which is preliminary data.</text>
</comment>
<dbReference type="Proteomes" id="UP000195402">
    <property type="component" value="Unassembled WGS sequence"/>
</dbReference>
<gene>
    <name evidence="1" type="ORF">BVC80_8847g24</name>
</gene>
<dbReference type="AlphaFoldDB" id="A0A200PZY1"/>
<protein>
    <submittedName>
        <fullName evidence="1">Uncharacterized protein</fullName>
    </submittedName>
</protein>
<dbReference type="EMBL" id="MVGT01003539">
    <property type="protein sequence ID" value="OVA03768.1"/>
    <property type="molecule type" value="Genomic_DNA"/>
</dbReference>
<dbReference type="InParanoid" id="A0A200PZY1"/>
<sequence length="233" mass="24969">MLFTQLCADGAMIFCNGSLRGLRHLMKLLGDYQASTRQLGSREKRSVYGEISQQVAFKPRSWDQLRMNFYHLSLATPALGAGSLIKLPSGFTASSPLIGVVIFEVPCMRLRIGVQQPRKLGVLRQAISCAVAGRVMEILSQGPRHPQICGCGLHNCEAAQIGVECYWGLSVMVQVKLCCDGAAAGQAGAAIVVSDHGAHGSVAWCLNCGIGMCSNFAAEDPLVCSFKMDFAQT</sequence>
<keyword evidence="2" id="KW-1185">Reference proteome</keyword>
<reference evidence="1 2" key="1">
    <citation type="journal article" date="2017" name="Mol. Plant">
        <title>The Genome of Medicinal Plant Macleaya cordata Provides New Insights into Benzylisoquinoline Alkaloids Metabolism.</title>
        <authorList>
            <person name="Liu X."/>
            <person name="Liu Y."/>
            <person name="Huang P."/>
            <person name="Ma Y."/>
            <person name="Qing Z."/>
            <person name="Tang Q."/>
            <person name="Cao H."/>
            <person name="Cheng P."/>
            <person name="Zheng Y."/>
            <person name="Yuan Z."/>
            <person name="Zhou Y."/>
            <person name="Liu J."/>
            <person name="Tang Z."/>
            <person name="Zhuo Y."/>
            <person name="Zhang Y."/>
            <person name="Yu L."/>
            <person name="Huang J."/>
            <person name="Yang P."/>
            <person name="Peng Q."/>
            <person name="Zhang J."/>
            <person name="Jiang W."/>
            <person name="Zhang Z."/>
            <person name="Lin K."/>
            <person name="Ro D.K."/>
            <person name="Chen X."/>
            <person name="Xiong X."/>
            <person name="Shang Y."/>
            <person name="Huang S."/>
            <person name="Zeng J."/>
        </authorList>
    </citation>
    <scope>NUCLEOTIDE SEQUENCE [LARGE SCALE GENOMIC DNA]</scope>
    <source>
        <strain evidence="2">cv. BLH2017</strain>
        <tissue evidence="1">Root</tissue>
    </source>
</reference>